<dbReference type="Pfam" id="PF02559">
    <property type="entry name" value="CarD_TRCF_RID"/>
    <property type="match status" value="1"/>
</dbReference>
<dbReference type="PROSITE" id="PS51194">
    <property type="entry name" value="HELICASE_CTER"/>
    <property type="match status" value="1"/>
</dbReference>
<dbReference type="Pfam" id="PF00271">
    <property type="entry name" value="Helicase_C"/>
    <property type="match status" value="1"/>
</dbReference>
<evidence type="ECO:0000256" key="4">
    <source>
        <dbReference type="ARBA" id="ARBA00022763"/>
    </source>
</evidence>
<dbReference type="SUPFAM" id="SSF52540">
    <property type="entry name" value="P-loop containing nucleoside triphosphate hydrolases"/>
    <property type="match status" value="4"/>
</dbReference>
<dbReference type="PANTHER" id="PTHR47964:SF1">
    <property type="entry name" value="ATP-DEPENDENT DNA HELICASE HOMOLOG RECG, CHLOROPLASTIC"/>
    <property type="match status" value="1"/>
</dbReference>
<dbReference type="Gene3D" id="3.40.50.11180">
    <property type="match status" value="1"/>
</dbReference>
<evidence type="ECO:0000256" key="12">
    <source>
        <dbReference type="ARBA" id="ARBA00070128"/>
    </source>
</evidence>
<dbReference type="Proteomes" id="UP000886887">
    <property type="component" value="Unassembled WGS sequence"/>
</dbReference>
<evidence type="ECO:0000256" key="10">
    <source>
        <dbReference type="ARBA" id="ARBA00061104"/>
    </source>
</evidence>
<dbReference type="SMART" id="SM00487">
    <property type="entry name" value="DEXDc"/>
    <property type="match status" value="1"/>
</dbReference>
<proteinExistence type="inferred from homology"/>
<dbReference type="NCBIfam" id="TIGR00580">
    <property type="entry name" value="mfd"/>
    <property type="match status" value="1"/>
</dbReference>
<sequence length="1203" mass="132918">MANAFLMQALKGWGPYDRLLADAAAHVPAAVYGMSETQKAHIAASLSGDARRPVLFVVASDQAAARAHEDILQMLGGGAAVFPARETNLYQAVAQSQELSCRRIETLQRLLSGEVRVVVAPVDALMQRLMPRALFEAHTLRLKEGDVRAPGDLAAALSQAGYAREEMVEGKGQFALRGGILDVFPPDALSALRIEFFDDEVDSIRTFDVLTQRSQARLKEAVIPPAAEALVDPAQGPQAAQRLRASLQTALAAAHEGGTASLLGSLPMQEEYLKSDVGREVLARAARPGTPGERLEGAVRDMADALEAGRYVRGLERYMNLLYARSETILDYMDDSLVVLDEPDRLRDRCDNRQLEFDEALKSALERAEAIGEQAGLLLDGADTMAQLTRGGALAMTGFLRAMGGFVPKDVVQIEGMGASSYQGQLKELCADLQRWRQDGWRVALLSGGVARGQRLLTSLAELGASCAFREQGEQIAPGEAAIVPLALTHGFQYPQLKLMVIADGDIFGVAQKRTRSRQKKAGEKIAAFTDLKVGDYVVHEAHGIGVYQGTVRLCSEGAYRDYLFIQYQGSDKLYVPTDQLDRIQKYIGAEGAAPRINRLGGSEWKRQKAKVKQSVKQLAFDLVKLYAERKAKKGFAFSADTPWQRQFEENFPFEETPDQLQAIADIKADMESPSAMDRLLCGDVGYGKTEVALRAAFKAVMDGKQVAFLAPTTILAQQHYNTIEKRFDGFPVRAEVISRFKTAAEQKQILQAVKEGSVDILVGTHRLLGKDIAFKDLGLLIVDEEQRFGVAHKEAIKNLKNSVDVLTLSATPIPRTLHMSMVGIRDMSLLETPPEERYPVQTYVIEYQDGLIRDAILRELQRGGQVYFLYNRVETIDQCYARLSQLVPEARIAVGHGQMREHALEDVMLDFYEHKYDVLLCTTIIESGLDVPNANTLIVYDADHFGLSQLYQLRGRVGRSNRLAYAYLTVRAGKVLTEVSQKRLDTIREFTEFGSGFRIAMRDLELRGAGNILGPEQSGHLSTVGYDMYCRIIEETVREIRGEMGETPEDIEARVELHVDAYLPMEYVGGEQQRIEVYKKIASIEDSASCDDVEEELIDRFGDEPQPVVNLVAIAHLKAMCEQLGVDLITHRGGQLQMRFSPYAHPDGAKLLAALQGADKRLIFSATQPPSLNLRAPGLTPEDMLHEAVRAMEKVMNNLSRA</sequence>
<name>A0A9D0ZB41_9FIRM</name>
<evidence type="ECO:0000256" key="2">
    <source>
        <dbReference type="ARBA" id="ARBA00022490"/>
    </source>
</evidence>
<evidence type="ECO:0000259" key="15">
    <source>
        <dbReference type="PROSITE" id="PS51194"/>
    </source>
</evidence>
<dbReference type="Pfam" id="PF17757">
    <property type="entry name" value="UvrB_inter"/>
    <property type="match status" value="1"/>
</dbReference>
<keyword evidence="7 13" id="KW-0067">ATP-binding</keyword>
<dbReference type="PANTHER" id="PTHR47964">
    <property type="entry name" value="ATP-DEPENDENT DNA HELICASE HOMOLOG RECG, CHLOROPLASTIC"/>
    <property type="match status" value="1"/>
</dbReference>
<evidence type="ECO:0000256" key="3">
    <source>
        <dbReference type="ARBA" id="ARBA00022741"/>
    </source>
</evidence>
<evidence type="ECO:0000313" key="17">
    <source>
        <dbReference type="Proteomes" id="UP000886887"/>
    </source>
</evidence>
<dbReference type="Gene3D" id="3.90.1150.50">
    <property type="entry name" value="Transcription-repair-coupling factor, D7 domain"/>
    <property type="match status" value="1"/>
</dbReference>
<dbReference type="FunFam" id="3.40.50.300:FF:000546">
    <property type="entry name" value="Transcription-repair-coupling factor"/>
    <property type="match status" value="1"/>
</dbReference>
<dbReference type="GO" id="GO:0000716">
    <property type="term" value="P:transcription-coupled nucleotide-excision repair, DNA damage recognition"/>
    <property type="evidence" value="ECO:0007669"/>
    <property type="project" value="UniProtKB-UniRule"/>
</dbReference>
<evidence type="ECO:0000256" key="6">
    <source>
        <dbReference type="ARBA" id="ARBA00022806"/>
    </source>
</evidence>
<dbReference type="InterPro" id="IPR037235">
    <property type="entry name" value="TRCF-like_C_D7"/>
</dbReference>
<dbReference type="CDD" id="cd17991">
    <property type="entry name" value="DEXHc_TRCF"/>
    <property type="match status" value="1"/>
</dbReference>
<comment type="subcellular location">
    <subcellularLocation>
        <location evidence="1 13">Cytoplasm</location>
    </subcellularLocation>
</comment>
<dbReference type="SUPFAM" id="SSF143517">
    <property type="entry name" value="TRCF domain-like"/>
    <property type="match status" value="1"/>
</dbReference>
<dbReference type="GO" id="GO:0003684">
    <property type="term" value="F:damaged DNA binding"/>
    <property type="evidence" value="ECO:0007669"/>
    <property type="project" value="InterPro"/>
</dbReference>
<reference evidence="16" key="2">
    <citation type="journal article" date="2021" name="PeerJ">
        <title>Extensive microbial diversity within the chicken gut microbiome revealed by metagenomics and culture.</title>
        <authorList>
            <person name="Gilroy R."/>
            <person name="Ravi A."/>
            <person name="Getino M."/>
            <person name="Pursley I."/>
            <person name="Horton D.L."/>
            <person name="Alikhan N.F."/>
            <person name="Baker D."/>
            <person name="Gharbi K."/>
            <person name="Hall N."/>
            <person name="Watson M."/>
            <person name="Adriaenssens E.M."/>
            <person name="Foster-Nyarko E."/>
            <person name="Jarju S."/>
            <person name="Secka A."/>
            <person name="Antonio M."/>
            <person name="Oren A."/>
            <person name="Chaudhuri R.R."/>
            <person name="La Ragione R."/>
            <person name="Hildebrand F."/>
            <person name="Pallen M.J."/>
        </authorList>
    </citation>
    <scope>NUCLEOTIDE SEQUENCE</scope>
    <source>
        <strain evidence="16">ChiSxjej2B14-6234</strain>
    </source>
</reference>
<dbReference type="GO" id="GO:0005737">
    <property type="term" value="C:cytoplasm"/>
    <property type="evidence" value="ECO:0007669"/>
    <property type="project" value="UniProtKB-SubCell"/>
</dbReference>
<dbReference type="InterPro" id="IPR005118">
    <property type="entry name" value="TRCF_C"/>
</dbReference>
<reference evidence="16" key="1">
    <citation type="submission" date="2020-10" db="EMBL/GenBank/DDBJ databases">
        <authorList>
            <person name="Gilroy R."/>
        </authorList>
    </citation>
    <scope>NUCLEOTIDE SEQUENCE</scope>
    <source>
        <strain evidence="16">ChiSxjej2B14-6234</strain>
    </source>
</reference>
<comment type="caution">
    <text evidence="16">The sequence shown here is derived from an EMBL/GenBank/DDBJ whole genome shotgun (WGS) entry which is preliminary data.</text>
</comment>
<evidence type="ECO:0000259" key="14">
    <source>
        <dbReference type="PROSITE" id="PS51192"/>
    </source>
</evidence>
<evidence type="ECO:0000256" key="8">
    <source>
        <dbReference type="ARBA" id="ARBA00023125"/>
    </source>
</evidence>
<comment type="function">
    <text evidence="13">Couples transcription and DNA repair by recognizing RNA polymerase (RNAP) stalled at DNA lesions. Mediates ATP-dependent release of RNAP and its truncated transcript from the DNA, and recruitment of nucleotide excision repair machinery to the damaged site.</text>
</comment>
<dbReference type="HAMAP" id="MF_00969">
    <property type="entry name" value="TRCF"/>
    <property type="match status" value="1"/>
</dbReference>
<dbReference type="Gene3D" id="2.40.10.170">
    <property type="match status" value="1"/>
</dbReference>
<dbReference type="Gene3D" id="3.40.50.300">
    <property type="entry name" value="P-loop containing nucleotide triphosphate hydrolases"/>
    <property type="match status" value="2"/>
</dbReference>
<dbReference type="InterPro" id="IPR041471">
    <property type="entry name" value="UvrB_inter"/>
</dbReference>
<dbReference type="InterPro" id="IPR014001">
    <property type="entry name" value="Helicase_ATP-bd"/>
</dbReference>
<dbReference type="InterPro" id="IPR027417">
    <property type="entry name" value="P-loop_NTPase"/>
</dbReference>
<dbReference type="InterPro" id="IPR004576">
    <property type="entry name" value="Mfd"/>
</dbReference>
<evidence type="ECO:0000256" key="1">
    <source>
        <dbReference type="ARBA" id="ARBA00004496"/>
    </source>
</evidence>
<feature type="domain" description="Helicase C-terminal" evidence="15">
    <location>
        <begin position="852"/>
        <end position="1006"/>
    </location>
</feature>
<evidence type="ECO:0000313" key="16">
    <source>
        <dbReference type="EMBL" id="HIQ72432.1"/>
    </source>
</evidence>
<dbReference type="SMART" id="SM00982">
    <property type="entry name" value="TRCF"/>
    <property type="match status" value="1"/>
</dbReference>
<comment type="similarity">
    <text evidence="10 13">In the N-terminal section; belongs to the UvrB family.</text>
</comment>
<keyword evidence="8 13" id="KW-0238">DNA-binding</keyword>
<dbReference type="InterPro" id="IPR003711">
    <property type="entry name" value="CarD-like/TRCF_RID"/>
</dbReference>
<dbReference type="InterPro" id="IPR047112">
    <property type="entry name" value="RecG/Mfd"/>
</dbReference>
<evidence type="ECO:0000256" key="9">
    <source>
        <dbReference type="ARBA" id="ARBA00023204"/>
    </source>
</evidence>
<evidence type="ECO:0000256" key="5">
    <source>
        <dbReference type="ARBA" id="ARBA00022801"/>
    </source>
</evidence>
<keyword evidence="2 13" id="KW-0963">Cytoplasm</keyword>
<feature type="domain" description="Helicase ATP-binding" evidence="14">
    <location>
        <begin position="670"/>
        <end position="831"/>
    </location>
</feature>
<evidence type="ECO:0000256" key="13">
    <source>
        <dbReference type="HAMAP-Rule" id="MF_00969"/>
    </source>
</evidence>
<dbReference type="InterPro" id="IPR036101">
    <property type="entry name" value="CarD-like/TRCF_RID_sf"/>
</dbReference>
<accession>A0A9D0ZB41</accession>
<keyword evidence="6" id="KW-0347">Helicase</keyword>
<organism evidence="16 17">
    <name type="scientific">Candidatus Onthenecus intestinigallinarum</name>
    <dbReference type="NCBI Taxonomy" id="2840875"/>
    <lineage>
        <taxon>Bacteria</taxon>
        <taxon>Bacillati</taxon>
        <taxon>Bacillota</taxon>
        <taxon>Clostridia</taxon>
        <taxon>Eubacteriales</taxon>
        <taxon>Candidatus Onthenecus</taxon>
    </lineage>
</organism>
<dbReference type="Pfam" id="PF03461">
    <property type="entry name" value="TRCF"/>
    <property type="match status" value="1"/>
</dbReference>
<dbReference type="EMBL" id="DVFJ01000036">
    <property type="protein sequence ID" value="HIQ72432.1"/>
    <property type="molecule type" value="Genomic_DNA"/>
</dbReference>
<keyword evidence="9 13" id="KW-0234">DNA repair</keyword>
<dbReference type="GO" id="GO:0006355">
    <property type="term" value="P:regulation of DNA-templated transcription"/>
    <property type="evidence" value="ECO:0007669"/>
    <property type="project" value="UniProtKB-UniRule"/>
</dbReference>
<dbReference type="Gene3D" id="3.30.2060.10">
    <property type="entry name" value="Penicillin-binding protein 1b domain"/>
    <property type="match status" value="1"/>
</dbReference>
<keyword evidence="3 13" id="KW-0547">Nucleotide-binding</keyword>
<dbReference type="SMART" id="SM00490">
    <property type="entry name" value="HELICc"/>
    <property type="match status" value="1"/>
</dbReference>
<comment type="similarity">
    <text evidence="11 13">In the C-terminal section; belongs to the helicase family. RecG subfamily.</text>
</comment>
<dbReference type="PROSITE" id="PS51192">
    <property type="entry name" value="HELICASE_ATP_BIND_1"/>
    <property type="match status" value="1"/>
</dbReference>
<dbReference type="Pfam" id="PF00270">
    <property type="entry name" value="DEAD"/>
    <property type="match status" value="1"/>
</dbReference>
<dbReference type="AlphaFoldDB" id="A0A9D0ZB41"/>
<dbReference type="GO" id="GO:0003678">
    <property type="term" value="F:DNA helicase activity"/>
    <property type="evidence" value="ECO:0007669"/>
    <property type="project" value="TreeGrafter"/>
</dbReference>
<dbReference type="EC" id="3.6.4.-" evidence="13"/>
<gene>
    <name evidence="13 16" type="primary">mfd</name>
    <name evidence="16" type="ORF">IAB73_09535</name>
</gene>
<dbReference type="GO" id="GO:0016787">
    <property type="term" value="F:hydrolase activity"/>
    <property type="evidence" value="ECO:0007669"/>
    <property type="project" value="UniProtKB-KW"/>
</dbReference>
<keyword evidence="5 13" id="KW-0378">Hydrolase</keyword>
<dbReference type="SUPFAM" id="SSF141259">
    <property type="entry name" value="CarD-like"/>
    <property type="match status" value="1"/>
</dbReference>
<evidence type="ECO:0000256" key="7">
    <source>
        <dbReference type="ARBA" id="ARBA00022840"/>
    </source>
</evidence>
<protein>
    <recommendedName>
        <fullName evidence="12 13">Transcription-repair-coupling factor</fullName>
        <shortName evidence="13">TRCF</shortName>
        <ecNumber evidence="13">3.6.4.-</ecNumber>
    </recommendedName>
</protein>
<dbReference type="InterPro" id="IPR011545">
    <property type="entry name" value="DEAD/DEAH_box_helicase_dom"/>
</dbReference>
<keyword evidence="4 13" id="KW-0227">DNA damage</keyword>
<dbReference type="GO" id="GO:0005524">
    <property type="term" value="F:ATP binding"/>
    <property type="evidence" value="ECO:0007669"/>
    <property type="project" value="UniProtKB-UniRule"/>
</dbReference>
<dbReference type="InterPro" id="IPR001650">
    <property type="entry name" value="Helicase_C-like"/>
</dbReference>
<evidence type="ECO:0000256" key="11">
    <source>
        <dbReference type="ARBA" id="ARBA00061399"/>
    </source>
</evidence>
<dbReference type="SMART" id="SM01058">
    <property type="entry name" value="CarD_TRCF"/>
    <property type="match status" value="1"/>
</dbReference>